<reference evidence="1 2" key="2">
    <citation type="journal article" date="2022" name="Mol. Biol. Evol.">
        <title>Comparative Genomics Reveals Insights into the Divergent Evolution of Astigmatic Mites and Household Pest Adaptations.</title>
        <authorList>
            <person name="Xiong Q."/>
            <person name="Wan A.T."/>
            <person name="Liu X."/>
            <person name="Fung C.S."/>
            <person name="Xiao X."/>
            <person name="Malainual N."/>
            <person name="Hou J."/>
            <person name="Wang L."/>
            <person name="Wang M."/>
            <person name="Yang K.Y."/>
            <person name="Cui Y."/>
            <person name="Leung E.L."/>
            <person name="Nong W."/>
            <person name="Shin S.K."/>
            <person name="Au S.W."/>
            <person name="Jeong K.Y."/>
            <person name="Chew F.T."/>
            <person name="Hui J.H."/>
            <person name="Leung T.F."/>
            <person name="Tungtrongchitr A."/>
            <person name="Zhong N."/>
            <person name="Liu Z."/>
            <person name="Tsui S.K."/>
        </authorList>
    </citation>
    <scope>NUCLEOTIDE SEQUENCE [LARGE SCALE GENOMIC DNA]</scope>
    <source>
        <strain evidence="1">Derp</strain>
    </source>
</reference>
<keyword evidence="2" id="KW-1185">Reference proteome</keyword>
<reference evidence="1 2" key="1">
    <citation type="journal article" date="2018" name="J. Allergy Clin. Immunol.">
        <title>High-quality assembly of Dermatophagoides pteronyssinus genome and transcriptome reveals a wide range of novel allergens.</title>
        <authorList>
            <person name="Liu X.Y."/>
            <person name="Yang K.Y."/>
            <person name="Wang M.Q."/>
            <person name="Kwok J.S."/>
            <person name="Zeng X."/>
            <person name="Yang Z."/>
            <person name="Xiao X.J."/>
            <person name="Lau C.P."/>
            <person name="Li Y."/>
            <person name="Huang Z.M."/>
            <person name="Ba J.G."/>
            <person name="Yim A.K."/>
            <person name="Ouyang C.Y."/>
            <person name="Ngai S.M."/>
            <person name="Chan T.F."/>
            <person name="Leung E.L."/>
            <person name="Liu L."/>
            <person name="Liu Z.G."/>
            <person name="Tsui S.K."/>
        </authorList>
    </citation>
    <scope>NUCLEOTIDE SEQUENCE [LARGE SCALE GENOMIC DNA]</scope>
    <source>
        <strain evidence="1">Derp</strain>
    </source>
</reference>
<protein>
    <submittedName>
        <fullName evidence="1">Uncharacterized protein</fullName>
    </submittedName>
</protein>
<name>A0ABQ8JUH5_DERPT</name>
<comment type="caution">
    <text evidence="1">The sequence shown here is derived from an EMBL/GenBank/DDBJ whole genome shotgun (WGS) entry which is preliminary data.</text>
</comment>
<dbReference type="EMBL" id="NJHN03000012">
    <property type="protein sequence ID" value="KAH9426217.1"/>
    <property type="molecule type" value="Genomic_DNA"/>
</dbReference>
<organism evidence="1 2">
    <name type="scientific">Dermatophagoides pteronyssinus</name>
    <name type="common">European house dust mite</name>
    <dbReference type="NCBI Taxonomy" id="6956"/>
    <lineage>
        <taxon>Eukaryota</taxon>
        <taxon>Metazoa</taxon>
        <taxon>Ecdysozoa</taxon>
        <taxon>Arthropoda</taxon>
        <taxon>Chelicerata</taxon>
        <taxon>Arachnida</taxon>
        <taxon>Acari</taxon>
        <taxon>Acariformes</taxon>
        <taxon>Sarcoptiformes</taxon>
        <taxon>Astigmata</taxon>
        <taxon>Psoroptidia</taxon>
        <taxon>Analgoidea</taxon>
        <taxon>Pyroglyphidae</taxon>
        <taxon>Dermatophagoidinae</taxon>
        <taxon>Dermatophagoides</taxon>
    </lineage>
</organism>
<accession>A0ABQ8JUH5</accession>
<evidence type="ECO:0000313" key="1">
    <source>
        <dbReference type="EMBL" id="KAH9426217.1"/>
    </source>
</evidence>
<proteinExistence type="predicted"/>
<dbReference type="Proteomes" id="UP000887458">
    <property type="component" value="Unassembled WGS sequence"/>
</dbReference>
<sequence>MITRFSLNVCLKSSNCLRLNGSFGKSLTRSPQIIINFGLDQYNDDEQHRNGKEKAIMKI</sequence>
<evidence type="ECO:0000313" key="2">
    <source>
        <dbReference type="Proteomes" id="UP000887458"/>
    </source>
</evidence>
<gene>
    <name evidence="1" type="ORF">DERP_007157</name>
</gene>